<dbReference type="PROSITE" id="PS51257">
    <property type="entry name" value="PROKAR_LIPOPROTEIN"/>
    <property type="match status" value="1"/>
</dbReference>
<evidence type="ECO:0000256" key="1">
    <source>
        <dbReference type="SAM" id="SignalP"/>
    </source>
</evidence>
<dbReference type="Proteomes" id="UP000578819">
    <property type="component" value="Unassembled WGS sequence"/>
</dbReference>
<feature type="chain" id="PRO_5038992461" description="Lipoprotein LprG" evidence="1">
    <location>
        <begin position="20"/>
        <end position="259"/>
    </location>
</feature>
<dbReference type="EMBL" id="JACHJW010000001">
    <property type="protein sequence ID" value="MBB4958490.1"/>
    <property type="molecule type" value="Genomic_DNA"/>
</dbReference>
<sequence length="259" mass="27456">MSIRNTLLLALSLSGAMLAASGCTGPPESPSAAVTSHPARAALSPTAAVAQAELVEALQRSQRVAHRYTVQGDLPEGERVKGSGVFDPVARKISSTIEVAGGKSPSAHQRIVIGNDNYQREVGDKVWIHLDLKRVKPGSLFHFDMADPTGLVAFSSKIGSVKQSSPGVYEGFFSPTQDGMKPFLPVGAPSIISFGMVRAAFKATIDNQGWVTSITVELTAREGPKLTMTTSMSGHGKPHQIKAPAKAITREADDIYYNS</sequence>
<evidence type="ECO:0008006" key="4">
    <source>
        <dbReference type="Google" id="ProtNLM"/>
    </source>
</evidence>
<evidence type="ECO:0000313" key="3">
    <source>
        <dbReference type="Proteomes" id="UP000578819"/>
    </source>
</evidence>
<dbReference type="AlphaFoldDB" id="A0A7W7WP38"/>
<keyword evidence="3" id="KW-1185">Reference proteome</keyword>
<organism evidence="2 3">
    <name type="scientific">Micromonospora polyrhachis</name>
    <dbReference type="NCBI Taxonomy" id="1282883"/>
    <lineage>
        <taxon>Bacteria</taxon>
        <taxon>Bacillati</taxon>
        <taxon>Actinomycetota</taxon>
        <taxon>Actinomycetes</taxon>
        <taxon>Micromonosporales</taxon>
        <taxon>Micromonosporaceae</taxon>
        <taxon>Micromonospora</taxon>
    </lineage>
</organism>
<protein>
    <recommendedName>
        <fullName evidence="4">Lipoprotein LprG</fullName>
    </recommendedName>
</protein>
<dbReference type="RefSeq" id="WP_184534572.1">
    <property type="nucleotide sequence ID" value="NZ_JACHJW010000001.1"/>
</dbReference>
<proteinExistence type="predicted"/>
<comment type="caution">
    <text evidence="2">The sequence shown here is derived from an EMBL/GenBank/DDBJ whole genome shotgun (WGS) entry which is preliminary data.</text>
</comment>
<accession>A0A7W7WP38</accession>
<gene>
    <name evidence="2" type="ORF">FHR38_002223</name>
</gene>
<feature type="signal peptide" evidence="1">
    <location>
        <begin position="1"/>
        <end position="19"/>
    </location>
</feature>
<keyword evidence="1" id="KW-0732">Signal</keyword>
<evidence type="ECO:0000313" key="2">
    <source>
        <dbReference type="EMBL" id="MBB4958490.1"/>
    </source>
</evidence>
<name>A0A7W7WP38_9ACTN</name>
<reference evidence="2 3" key="1">
    <citation type="submission" date="2020-08" db="EMBL/GenBank/DDBJ databases">
        <title>Sequencing the genomes of 1000 actinobacteria strains.</title>
        <authorList>
            <person name="Klenk H.-P."/>
        </authorList>
    </citation>
    <scope>NUCLEOTIDE SEQUENCE [LARGE SCALE GENOMIC DNA]</scope>
    <source>
        <strain evidence="2 3">DSM 45886</strain>
    </source>
</reference>